<dbReference type="EMBL" id="CP060007">
    <property type="protein sequence ID" value="QNA43534.1"/>
    <property type="molecule type" value="Genomic_DNA"/>
</dbReference>
<dbReference type="Pfam" id="PF20434">
    <property type="entry name" value="BD-FAE"/>
    <property type="match status" value="1"/>
</dbReference>
<evidence type="ECO:0000256" key="1">
    <source>
        <dbReference type="ARBA" id="ARBA00022801"/>
    </source>
</evidence>
<keyword evidence="2" id="KW-1133">Transmembrane helix</keyword>
<dbReference type="InterPro" id="IPR049492">
    <property type="entry name" value="BD-FAE-like_dom"/>
</dbReference>
<proteinExistence type="predicted"/>
<organism evidence="4 5">
    <name type="scientific">Lacibacter sediminis</name>
    <dbReference type="NCBI Taxonomy" id="2760713"/>
    <lineage>
        <taxon>Bacteria</taxon>
        <taxon>Pseudomonadati</taxon>
        <taxon>Bacteroidota</taxon>
        <taxon>Chitinophagia</taxon>
        <taxon>Chitinophagales</taxon>
        <taxon>Chitinophagaceae</taxon>
        <taxon>Lacibacter</taxon>
    </lineage>
</organism>
<feature type="domain" description="BD-FAE-like" evidence="3">
    <location>
        <begin position="81"/>
        <end position="289"/>
    </location>
</feature>
<dbReference type="Proteomes" id="UP000515344">
    <property type="component" value="Chromosome"/>
</dbReference>
<gene>
    <name evidence="4" type="ORF">H4075_15810</name>
</gene>
<dbReference type="SUPFAM" id="SSF53474">
    <property type="entry name" value="alpha/beta-Hydrolases"/>
    <property type="match status" value="1"/>
</dbReference>
<dbReference type="InterPro" id="IPR029058">
    <property type="entry name" value="AB_hydrolase_fold"/>
</dbReference>
<dbReference type="KEGG" id="lacs:H4075_15810"/>
<dbReference type="InterPro" id="IPR050300">
    <property type="entry name" value="GDXG_lipolytic_enzyme"/>
</dbReference>
<dbReference type="PANTHER" id="PTHR48081">
    <property type="entry name" value="AB HYDROLASE SUPERFAMILY PROTEIN C4A8.06C"/>
    <property type="match status" value="1"/>
</dbReference>
<keyword evidence="5" id="KW-1185">Reference proteome</keyword>
<sequence>MASKTFSWKKFFIRIFIVLFTLAVIVFAAFKLSPWPSAMIIRNAFNRGGVTTNDALEKHVPKNITAILDEVYDAADKDAKLDVYYPSSLAANELLPVIVWIHGGGLISGDKAHIRNYCKILASYGYVTVSIDYSVAPEKKYPTPLKQTAAALAYLQKQANRFHIDTAHFILAGDSGGAHIASQTANIIYNSSYAKLIGIMPSLNPSQLAGQLLYCGPYDIDNVNTEGAFGGFMQTVLWAYSGSKNHKENELFKTASIINYIEAGYPPSFISAGNGDPLLSHSKALAEKLVTINAKVDTLFFPQDLQPALPHEYQFNLDTEAGKTALQQSLRFLNSLQMKFTL</sequence>
<dbReference type="AlphaFoldDB" id="A0A7G5XDI1"/>
<protein>
    <submittedName>
        <fullName evidence="4">Alpha/beta hydrolase</fullName>
    </submittedName>
</protein>
<dbReference type="PANTHER" id="PTHR48081:SF6">
    <property type="entry name" value="PEPTIDASE S9 PROLYL OLIGOPEPTIDASE CATALYTIC DOMAIN-CONTAINING PROTEIN"/>
    <property type="match status" value="1"/>
</dbReference>
<evidence type="ECO:0000313" key="5">
    <source>
        <dbReference type="Proteomes" id="UP000515344"/>
    </source>
</evidence>
<reference evidence="5" key="1">
    <citation type="submission" date="2020-08" db="EMBL/GenBank/DDBJ databases">
        <title>Lacibacter sp. S13-6-6 genome sequencing.</title>
        <authorList>
            <person name="Jin L."/>
        </authorList>
    </citation>
    <scope>NUCLEOTIDE SEQUENCE [LARGE SCALE GENOMIC DNA]</scope>
    <source>
        <strain evidence="5">S13-6-6</strain>
    </source>
</reference>
<accession>A0A7G5XDI1</accession>
<keyword evidence="1 4" id="KW-0378">Hydrolase</keyword>
<evidence type="ECO:0000259" key="3">
    <source>
        <dbReference type="Pfam" id="PF20434"/>
    </source>
</evidence>
<evidence type="ECO:0000313" key="4">
    <source>
        <dbReference type="EMBL" id="QNA43534.1"/>
    </source>
</evidence>
<name>A0A7G5XDI1_9BACT</name>
<dbReference type="RefSeq" id="WP_182801798.1">
    <property type="nucleotide sequence ID" value="NZ_CP060007.1"/>
</dbReference>
<keyword evidence="2" id="KW-0812">Transmembrane</keyword>
<dbReference type="Gene3D" id="3.40.50.1820">
    <property type="entry name" value="alpha/beta hydrolase"/>
    <property type="match status" value="1"/>
</dbReference>
<feature type="transmembrane region" description="Helical" evidence="2">
    <location>
        <begin position="12"/>
        <end position="30"/>
    </location>
</feature>
<keyword evidence="2" id="KW-0472">Membrane</keyword>
<evidence type="ECO:0000256" key="2">
    <source>
        <dbReference type="SAM" id="Phobius"/>
    </source>
</evidence>
<dbReference type="GO" id="GO:0016787">
    <property type="term" value="F:hydrolase activity"/>
    <property type="evidence" value="ECO:0007669"/>
    <property type="project" value="UniProtKB-KW"/>
</dbReference>